<protein>
    <submittedName>
        <fullName evidence="3">Uncharacterized protein</fullName>
    </submittedName>
</protein>
<evidence type="ECO:0000256" key="2">
    <source>
        <dbReference type="SAM" id="Phobius"/>
    </source>
</evidence>
<proteinExistence type="predicted"/>
<keyword evidence="2" id="KW-0472">Membrane</keyword>
<keyword evidence="2" id="KW-1133">Transmembrane helix</keyword>
<evidence type="ECO:0000313" key="3">
    <source>
        <dbReference type="EMBL" id="GAA3502722.1"/>
    </source>
</evidence>
<accession>A0ABP6U7P0</accession>
<name>A0ABP6U7P0_9ACTN</name>
<sequence length="63" mass="6774">MESTGAAVVVGLVFLFAPDVARLLKSVAFRIRAAGEAEVLRAERGECRERRGTGGTSRRGRRG</sequence>
<comment type="caution">
    <text evidence="3">The sequence shown here is derived from an EMBL/GenBank/DDBJ whole genome shotgun (WGS) entry which is preliminary data.</text>
</comment>
<dbReference type="EMBL" id="BAAAXF010000071">
    <property type="protein sequence ID" value="GAA3502722.1"/>
    <property type="molecule type" value="Genomic_DNA"/>
</dbReference>
<feature type="region of interest" description="Disordered" evidence="1">
    <location>
        <begin position="44"/>
        <end position="63"/>
    </location>
</feature>
<dbReference type="Proteomes" id="UP001501455">
    <property type="component" value="Unassembled WGS sequence"/>
</dbReference>
<feature type="transmembrane region" description="Helical" evidence="2">
    <location>
        <begin position="6"/>
        <end position="24"/>
    </location>
</feature>
<evidence type="ECO:0000256" key="1">
    <source>
        <dbReference type="SAM" id="MobiDB-lite"/>
    </source>
</evidence>
<evidence type="ECO:0000313" key="4">
    <source>
        <dbReference type="Proteomes" id="UP001501455"/>
    </source>
</evidence>
<keyword evidence="4" id="KW-1185">Reference proteome</keyword>
<reference evidence="4" key="1">
    <citation type="journal article" date="2019" name="Int. J. Syst. Evol. Microbiol.">
        <title>The Global Catalogue of Microorganisms (GCM) 10K type strain sequencing project: providing services to taxonomists for standard genome sequencing and annotation.</title>
        <authorList>
            <consortium name="The Broad Institute Genomics Platform"/>
            <consortium name="The Broad Institute Genome Sequencing Center for Infectious Disease"/>
            <person name="Wu L."/>
            <person name="Ma J."/>
        </authorList>
    </citation>
    <scope>NUCLEOTIDE SEQUENCE [LARGE SCALE GENOMIC DNA]</scope>
    <source>
        <strain evidence="4">JCM 4816</strain>
    </source>
</reference>
<organism evidence="3 4">
    <name type="scientific">Streptomyces prasinosporus</name>
    <dbReference type="NCBI Taxonomy" id="68256"/>
    <lineage>
        <taxon>Bacteria</taxon>
        <taxon>Bacillati</taxon>
        <taxon>Actinomycetota</taxon>
        <taxon>Actinomycetes</taxon>
        <taxon>Kitasatosporales</taxon>
        <taxon>Streptomycetaceae</taxon>
        <taxon>Streptomyces</taxon>
        <taxon>Streptomyces albogriseolus group</taxon>
    </lineage>
</organism>
<keyword evidence="2" id="KW-0812">Transmembrane</keyword>
<gene>
    <name evidence="3" type="ORF">GCM10019016_098310</name>
</gene>